<dbReference type="Pfam" id="PF00106">
    <property type="entry name" value="adh_short"/>
    <property type="match status" value="1"/>
</dbReference>
<dbReference type="EMBL" id="LN907867">
    <property type="protein sequence ID" value="CUU42121.1"/>
    <property type="molecule type" value="Genomic_DNA"/>
</dbReference>
<dbReference type="AlphaFoldDB" id="A0A0H5BEL5"/>
<dbReference type="InterPro" id="IPR020904">
    <property type="entry name" value="Sc_DH/Rdtase_CS"/>
</dbReference>
<keyword evidence="2 5" id="KW-0560">Oxidoreductase</keyword>
<dbReference type="SUPFAM" id="SSF51735">
    <property type="entry name" value="NAD(P)-binding Rossmann-fold domains"/>
    <property type="match status" value="1"/>
</dbReference>
<dbReference type="GO" id="GO:0004316">
    <property type="term" value="F:3-oxoacyl-[acyl-carrier-protein] reductase (NADPH) activity"/>
    <property type="evidence" value="ECO:0007669"/>
    <property type="project" value="UniProtKB-EC"/>
</dbReference>
<accession>A0A0H5BEL5</accession>
<dbReference type="Gene3D" id="3.40.50.720">
    <property type="entry name" value="NAD(P)-binding Rossmann-like Domain"/>
    <property type="match status" value="1"/>
</dbReference>
<dbReference type="KEGG" id="bvr:BVIR_1679"/>
<gene>
    <name evidence="5" type="primary">fabG_5</name>
    <name evidence="4" type="ORF">BV133_3067</name>
    <name evidence="5" type="ORF">BVIRIDIS_11240</name>
</gene>
<reference evidence="4" key="1">
    <citation type="journal article" date="2015" name="Genome Announc.">
        <title>Complete Genome Sequence of the Bacteriochlorophyll b-Producing Photosynthetic Bacterium Blastochloris viridis.</title>
        <authorList>
            <person name="Tsukatani Y."/>
            <person name="Hirose Y."/>
            <person name="Harada J."/>
            <person name="Misawa N."/>
            <person name="Mori K."/>
            <person name="Inoue K."/>
            <person name="Tamiaki H."/>
        </authorList>
    </citation>
    <scope>NUCLEOTIDE SEQUENCE [LARGE SCALE GENOMIC DNA]</scope>
    <source>
        <strain evidence="4">DSM 133</strain>
    </source>
</reference>
<dbReference type="PROSITE" id="PS00061">
    <property type="entry name" value="ADH_SHORT"/>
    <property type="match status" value="1"/>
</dbReference>
<dbReference type="PANTHER" id="PTHR43658">
    <property type="entry name" value="SHORT-CHAIN DEHYDROGENASE/REDUCTASE"/>
    <property type="match status" value="1"/>
</dbReference>
<dbReference type="PRINTS" id="PR00081">
    <property type="entry name" value="GDHRDH"/>
</dbReference>
<evidence type="ECO:0000256" key="2">
    <source>
        <dbReference type="ARBA" id="ARBA00023002"/>
    </source>
</evidence>
<sequence length="253" mass="25734">MDIDGQVAVVTGGGSGLGRAAAEALAARGAKVAVVDRNAAAAEEVANAIAGLALAFDVADAIATETGLARVGAALGTPRILVNCAGIGVAKRVLGKEGPQPLADFEQVVRVNLIGSFNTLRLAAAEMAKLEPLAGGERGVVINTASVAAFEGQVGQAAYSASKGGIVAMTLPIARELAQFGIRVNVIAPGLFSTPLLRSLPEEVQASLAKSIPFPSRLGEPAEFAKLALHMVENSFLNGEVVRLDGALRLPPR</sequence>
<evidence type="ECO:0000256" key="1">
    <source>
        <dbReference type="ARBA" id="ARBA00006484"/>
    </source>
</evidence>
<dbReference type="PATRIC" id="fig|1079.6.peg.1742"/>
<proteinExistence type="inferred from homology"/>
<protein>
    <submittedName>
        <fullName evidence="5">3-oxoacyl-[acyl-carrier-protein] reductase FabG</fullName>
        <ecNumber evidence="5">1.1.1.100</ecNumber>
    </submittedName>
    <submittedName>
        <fullName evidence="4">Putative 3-hydroxyacyl-CoA dehydrogenase</fullName>
    </submittedName>
</protein>
<dbReference type="STRING" id="1079.BVIR_1679"/>
<dbReference type="PRINTS" id="PR00080">
    <property type="entry name" value="SDRFAMILY"/>
</dbReference>
<name>A0A0H5BEL5_BLAVI</name>
<evidence type="ECO:0000313" key="6">
    <source>
        <dbReference type="Proteomes" id="UP000065734"/>
    </source>
</evidence>
<dbReference type="RefSeq" id="WP_055037240.1">
    <property type="nucleotide sequence ID" value="NZ_AP014854.2"/>
</dbReference>
<dbReference type="EMBL" id="AP014854">
    <property type="protein sequence ID" value="BAS00661.1"/>
    <property type="molecule type" value="Genomic_DNA"/>
</dbReference>
<comment type="similarity">
    <text evidence="1 3">Belongs to the short-chain dehydrogenases/reductases (SDR) family.</text>
</comment>
<dbReference type="OrthoDB" id="9795647at2"/>
<dbReference type="PANTHER" id="PTHR43658:SF8">
    <property type="entry name" value="17-BETA-HYDROXYSTEROID DEHYDROGENASE 14-RELATED"/>
    <property type="match status" value="1"/>
</dbReference>
<dbReference type="InterPro" id="IPR036291">
    <property type="entry name" value="NAD(P)-bd_dom_sf"/>
</dbReference>
<dbReference type="InterPro" id="IPR002347">
    <property type="entry name" value="SDR_fam"/>
</dbReference>
<dbReference type="Proteomes" id="UP000065734">
    <property type="component" value="Chromosome I"/>
</dbReference>
<reference evidence="6" key="3">
    <citation type="journal article" date="2016" name="Genome Announc.">
        <title>Revised genome sequence of the purple photosynthetic bacterium Blastochloris viridis.</title>
        <authorList>
            <person name="Liu L.N."/>
            <person name="Faulkner M."/>
            <person name="Liu X."/>
            <person name="Huang F."/>
            <person name="Darby A.C."/>
            <person name="Hall N."/>
        </authorList>
    </citation>
    <scope>NUCLEOTIDE SEQUENCE [LARGE SCALE GENOMIC DNA]</scope>
    <source>
        <strain evidence="6">ATCC 19567 / DSM 133 / F</strain>
    </source>
</reference>
<dbReference type="EC" id="1.1.1.100" evidence="5"/>
<dbReference type="FunFam" id="3.40.50.720:FF:000173">
    <property type="entry name" value="3-oxoacyl-[acyl-carrier protein] reductase"/>
    <property type="match status" value="1"/>
</dbReference>
<evidence type="ECO:0000313" key="4">
    <source>
        <dbReference type="EMBL" id="BAS00661.1"/>
    </source>
</evidence>
<evidence type="ECO:0000256" key="3">
    <source>
        <dbReference type="RuleBase" id="RU000363"/>
    </source>
</evidence>
<keyword evidence="6" id="KW-1185">Reference proteome</keyword>
<reference evidence="5" key="2">
    <citation type="submission" date="2015-11" db="EMBL/GenBank/DDBJ databases">
        <authorList>
            <person name="Zhang Y."/>
            <person name="Guo Z."/>
        </authorList>
    </citation>
    <scope>NUCLEOTIDE SEQUENCE</scope>
    <source>
        <strain evidence="5">1</strain>
    </source>
</reference>
<evidence type="ECO:0000313" key="5">
    <source>
        <dbReference type="EMBL" id="CUU42121.1"/>
    </source>
</evidence>
<organism evidence="5 6">
    <name type="scientific">Blastochloris viridis</name>
    <name type="common">Rhodopseudomonas viridis</name>
    <dbReference type="NCBI Taxonomy" id="1079"/>
    <lineage>
        <taxon>Bacteria</taxon>
        <taxon>Pseudomonadati</taxon>
        <taxon>Pseudomonadota</taxon>
        <taxon>Alphaproteobacteria</taxon>
        <taxon>Hyphomicrobiales</taxon>
        <taxon>Blastochloridaceae</taxon>
        <taxon>Blastochloris</taxon>
    </lineage>
</organism>